<reference evidence="1 2" key="1">
    <citation type="submission" date="2018-02" db="EMBL/GenBank/DDBJ databases">
        <title>Subsurface microbial communities from deep shales in Ohio and West Virginia, USA.</title>
        <authorList>
            <person name="Wrighton K."/>
        </authorList>
    </citation>
    <scope>NUCLEOTIDE SEQUENCE [LARGE SCALE GENOMIC DNA]</scope>
    <source>
        <strain evidence="1 2">OWC-G53F</strain>
    </source>
</reference>
<accession>A0A2S6GTV9</accession>
<dbReference type="AlphaFoldDB" id="A0A2S6GTV9"/>
<evidence type="ECO:0000313" key="2">
    <source>
        <dbReference type="Proteomes" id="UP000238071"/>
    </source>
</evidence>
<evidence type="ECO:0008006" key="3">
    <source>
        <dbReference type="Google" id="ProtNLM"/>
    </source>
</evidence>
<comment type="caution">
    <text evidence="1">The sequence shown here is derived from an EMBL/GenBank/DDBJ whole genome shotgun (WGS) entry which is preliminary data.</text>
</comment>
<keyword evidence="2" id="KW-1185">Reference proteome</keyword>
<gene>
    <name evidence="1" type="ORF">B0F88_11152</name>
</gene>
<dbReference type="Proteomes" id="UP000238071">
    <property type="component" value="Unassembled WGS sequence"/>
</dbReference>
<dbReference type="EMBL" id="PTIY01000011">
    <property type="protein sequence ID" value="PPK68644.1"/>
    <property type="molecule type" value="Genomic_DNA"/>
</dbReference>
<protein>
    <recommendedName>
        <fullName evidence="3">GGDEF domain-containing protein</fullName>
    </recommendedName>
</protein>
<sequence>MTLLLRPLFIEALQHLSQSGTSENTLIYMKINHALQVASLLGGSIVEQQLFNAVQSLICSKVKHLTGLMISRLSNNGFGIIANLSIEDSVDVAEGLANLLDQQTITIGDHSFYPKLIIGDNNENL</sequence>
<name>A0A2S6GTV9_9GAMM</name>
<organism evidence="1 2">
    <name type="scientific">Methylobacter tundripaludum</name>
    <dbReference type="NCBI Taxonomy" id="173365"/>
    <lineage>
        <taxon>Bacteria</taxon>
        <taxon>Pseudomonadati</taxon>
        <taxon>Pseudomonadota</taxon>
        <taxon>Gammaproteobacteria</taxon>
        <taxon>Methylococcales</taxon>
        <taxon>Methylococcaceae</taxon>
        <taxon>Methylobacter</taxon>
    </lineage>
</organism>
<proteinExistence type="predicted"/>
<evidence type="ECO:0000313" key="1">
    <source>
        <dbReference type="EMBL" id="PPK68644.1"/>
    </source>
</evidence>